<dbReference type="OrthoDB" id="196313at2"/>
<dbReference type="EMBL" id="FNJB01000009">
    <property type="protein sequence ID" value="SDP46177.1"/>
    <property type="molecule type" value="Genomic_DNA"/>
</dbReference>
<dbReference type="RefSeq" id="WP_091379937.1">
    <property type="nucleotide sequence ID" value="NZ_FNDV01000014.1"/>
</dbReference>
<protein>
    <recommendedName>
        <fullName evidence="3">Acyl-coenzyme A thioesterase PaaI, contains HGG motif</fullName>
    </recommendedName>
</protein>
<dbReference type="Gene3D" id="3.10.129.10">
    <property type="entry name" value="Hotdog Thioesterase"/>
    <property type="match status" value="1"/>
</dbReference>
<reference evidence="2" key="1">
    <citation type="submission" date="2016-10" db="EMBL/GenBank/DDBJ databases">
        <authorList>
            <person name="Varghese N."/>
            <person name="Submissions S."/>
        </authorList>
    </citation>
    <scope>NUCLEOTIDE SEQUENCE [LARGE SCALE GENOMIC DNA]</scope>
    <source>
        <strain evidence="2">IBRC-M 10655</strain>
    </source>
</reference>
<organism evidence="1 2">
    <name type="scientific">Actinokineospora alba</name>
    <dbReference type="NCBI Taxonomy" id="504798"/>
    <lineage>
        <taxon>Bacteria</taxon>
        <taxon>Bacillati</taxon>
        <taxon>Actinomycetota</taxon>
        <taxon>Actinomycetes</taxon>
        <taxon>Pseudonocardiales</taxon>
        <taxon>Pseudonocardiaceae</taxon>
        <taxon>Actinokineospora</taxon>
    </lineage>
</organism>
<dbReference type="STRING" id="504798.SAMN05421871_1149"/>
<dbReference type="Proteomes" id="UP000199651">
    <property type="component" value="Unassembled WGS sequence"/>
</dbReference>
<gene>
    <name evidence="1" type="ORF">SAMN05192558_109137</name>
</gene>
<dbReference type="InterPro" id="IPR029069">
    <property type="entry name" value="HotDog_dom_sf"/>
</dbReference>
<dbReference type="CDD" id="cd03443">
    <property type="entry name" value="PaaI_thioesterase"/>
    <property type="match status" value="1"/>
</dbReference>
<dbReference type="Pfam" id="PF14539">
    <property type="entry name" value="DUF4442"/>
    <property type="match status" value="1"/>
</dbReference>
<dbReference type="AlphaFoldDB" id="A0A1H0SWM7"/>
<keyword evidence="2" id="KW-1185">Reference proteome</keyword>
<evidence type="ECO:0008006" key="3">
    <source>
        <dbReference type="Google" id="ProtNLM"/>
    </source>
</evidence>
<sequence length="151" mass="16109">MSTDYGWVADAMKKTVPWVTTAGVEFTEVAADRVVCELTDVEKQRNHVGGPHAAVMFGLAETASGAVGLASFSEQMGRATPLVVSSEIRYKKLARGNLTAEAVLTRPAADVIAELDAGQRPEFAVDCTIRNAEGVTTAEMTVLWTLKPIKA</sequence>
<proteinExistence type="predicted"/>
<name>A0A1H0SWM7_9PSEU</name>
<accession>A0A1H0SWM7</accession>
<dbReference type="SUPFAM" id="SSF54637">
    <property type="entry name" value="Thioesterase/thiol ester dehydrase-isomerase"/>
    <property type="match status" value="1"/>
</dbReference>
<evidence type="ECO:0000313" key="1">
    <source>
        <dbReference type="EMBL" id="SDP46177.1"/>
    </source>
</evidence>
<evidence type="ECO:0000313" key="2">
    <source>
        <dbReference type="Proteomes" id="UP000199651"/>
    </source>
</evidence>
<dbReference type="InterPro" id="IPR027961">
    <property type="entry name" value="DUF4442"/>
</dbReference>